<dbReference type="InterPro" id="IPR055268">
    <property type="entry name" value="PCB-like"/>
</dbReference>
<gene>
    <name evidence="3" type="ORF">DX116_04100</name>
</gene>
<dbReference type="FunFam" id="2.40.50.100:FF:000003">
    <property type="entry name" value="Acetyl-CoA carboxylase biotin carboxyl carrier protein"/>
    <property type="match status" value="1"/>
</dbReference>
<dbReference type="OrthoDB" id="163546at2"/>
<protein>
    <recommendedName>
        <fullName evidence="2">Lipoyl-binding domain-containing protein</fullName>
    </recommendedName>
</protein>
<proteinExistence type="predicted"/>
<dbReference type="Proteomes" id="UP000265581">
    <property type="component" value="Unassembled WGS sequence"/>
</dbReference>
<dbReference type="GO" id="GO:0006094">
    <property type="term" value="P:gluconeogenesis"/>
    <property type="evidence" value="ECO:0007669"/>
    <property type="project" value="TreeGrafter"/>
</dbReference>
<dbReference type="PANTHER" id="PTHR43778:SF2">
    <property type="entry name" value="PYRUVATE CARBOXYLASE, MITOCHONDRIAL"/>
    <property type="match status" value="1"/>
</dbReference>
<dbReference type="AlphaFoldDB" id="A0A371PA28"/>
<organism evidence="3 4">
    <name type="scientific">Aeromicrobium endophyticum</name>
    <dbReference type="NCBI Taxonomy" id="2292704"/>
    <lineage>
        <taxon>Bacteria</taxon>
        <taxon>Bacillati</taxon>
        <taxon>Actinomycetota</taxon>
        <taxon>Actinomycetes</taxon>
        <taxon>Propionibacteriales</taxon>
        <taxon>Nocardioidaceae</taxon>
        <taxon>Aeromicrobium</taxon>
    </lineage>
</organism>
<dbReference type="EMBL" id="QUBR01000001">
    <property type="protein sequence ID" value="REK72791.1"/>
    <property type="molecule type" value="Genomic_DNA"/>
</dbReference>
<comment type="caution">
    <text evidence="3">The sequence shown here is derived from an EMBL/GenBank/DDBJ whole genome shotgun (WGS) entry which is preliminary data.</text>
</comment>
<evidence type="ECO:0000313" key="4">
    <source>
        <dbReference type="Proteomes" id="UP000265581"/>
    </source>
</evidence>
<dbReference type="Gene3D" id="2.40.50.100">
    <property type="match status" value="1"/>
</dbReference>
<feature type="domain" description="Lipoyl-binding" evidence="2">
    <location>
        <begin position="4"/>
        <end position="78"/>
    </location>
</feature>
<dbReference type="Pfam" id="PF00364">
    <property type="entry name" value="Biotin_lipoyl"/>
    <property type="match status" value="1"/>
</dbReference>
<dbReference type="GO" id="GO:0005737">
    <property type="term" value="C:cytoplasm"/>
    <property type="evidence" value="ECO:0007669"/>
    <property type="project" value="TreeGrafter"/>
</dbReference>
<dbReference type="InterPro" id="IPR001882">
    <property type="entry name" value="Biotin_BS"/>
</dbReference>
<reference evidence="3 4" key="1">
    <citation type="submission" date="2018-08" db="EMBL/GenBank/DDBJ databases">
        <title>Aeromicrobium sp. M2KJ-4, whole genome shotgun sequence.</title>
        <authorList>
            <person name="Tuo L."/>
        </authorList>
    </citation>
    <scope>NUCLEOTIDE SEQUENCE [LARGE SCALE GENOMIC DNA]</scope>
    <source>
        <strain evidence="3 4">M2KJ-4</strain>
    </source>
</reference>
<name>A0A371PA28_9ACTN</name>
<evidence type="ECO:0000259" key="2">
    <source>
        <dbReference type="PROSITE" id="PS50968"/>
    </source>
</evidence>
<dbReference type="CDD" id="cd06850">
    <property type="entry name" value="biotinyl_domain"/>
    <property type="match status" value="1"/>
</dbReference>
<dbReference type="PANTHER" id="PTHR43778">
    <property type="entry name" value="PYRUVATE CARBOXYLASE"/>
    <property type="match status" value="1"/>
</dbReference>
<evidence type="ECO:0000313" key="3">
    <source>
        <dbReference type="EMBL" id="REK72791.1"/>
    </source>
</evidence>
<dbReference type="InterPro" id="IPR000089">
    <property type="entry name" value="Biotin_lipoyl"/>
</dbReference>
<sequence>MLQKADARDPRHVAVPFAGFVHALVAEGDVVAAGQPVATIEAMKMEAAVTAPMAGTVARLAIAGPQNAEGGDLLLVLE</sequence>
<dbReference type="PROSITE" id="PS50968">
    <property type="entry name" value="BIOTINYL_LIPOYL"/>
    <property type="match status" value="1"/>
</dbReference>
<evidence type="ECO:0000256" key="1">
    <source>
        <dbReference type="ARBA" id="ARBA00023267"/>
    </source>
</evidence>
<dbReference type="PROSITE" id="PS00188">
    <property type="entry name" value="BIOTIN"/>
    <property type="match status" value="1"/>
</dbReference>
<keyword evidence="1" id="KW-0092">Biotin</keyword>
<dbReference type="SUPFAM" id="SSF51230">
    <property type="entry name" value="Single hybrid motif"/>
    <property type="match status" value="1"/>
</dbReference>
<accession>A0A371PA28</accession>
<dbReference type="RefSeq" id="WP_119702904.1">
    <property type="nucleotide sequence ID" value="NZ_JBHSOI010000001.1"/>
</dbReference>
<dbReference type="InterPro" id="IPR011053">
    <property type="entry name" value="Single_hybrid_motif"/>
</dbReference>
<keyword evidence="4" id="KW-1185">Reference proteome</keyword>
<dbReference type="GO" id="GO:0004736">
    <property type="term" value="F:pyruvate carboxylase activity"/>
    <property type="evidence" value="ECO:0007669"/>
    <property type="project" value="TreeGrafter"/>
</dbReference>